<evidence type="ECO:0000313" key="1">
    <source>
        <dbReference type="EMBL" id="CAH1389221.1"/>
    </source>
</evidence>
<protein>
    <submittedName>
        <fullName evidence="1">Uncharacterized protein</fullName>
    </submittedName>
</protein>
<accession>A0A9P0GZH7</accession>
<dbReference type="AlphaFoldDB" id="A0A9P0GZH7"/>
<dbReference type="EMBL" id="OV725077">
    <property type="protein sequence ID" value="CAH1389221.1"/>
    <property type="molecule type" value="Genomic_DNA"/>
</dbReference>
<dbReference type="Proteomes" id="UP001152798">
    <property type="component" value="Chromosome 1"/>
</dbReference>
<evidence type="ECO:0000313" key="2">
    <source>
        <dbReference type="Proteomes" id="UP001152798"/>
    </source>
</evidence>
<gene>
    <name evidence="1" type="ORF">NEZAVI_LOCUS665</name>
</gene>
<proteinExistence type="predicted"/>
<keyword evidence="2" id="KW-1185">Reference proteome</keyword>
<organism evidence="1 2">
    <name type="scientific">Nezara viridula</name>
    <name type="common">Southern green stink bug</name>
    <name type="synonym">Cimex viridulus</name>
    <dbReference type="NCBI Taxonomy" id="85310"/>
    <lineage>
        <taxon>Eukaryota</taxon>
        <taxon>Metazoa</taxon>
        <taxon>Ecdysozoa</taxon>
        <taxon>Arthropoda</taxon>
        <taxon>Hexapoda</taxon>
        <taxon>Insecta</taxon>
        <taxon>Pterygota</taxon>
        <taxon>Neoptera</taxon>
        <taxon>Paraneoptera</taxon>
        <taxon>Hemiptera</taxon>
        <taxon>Heteroptera</taxon>
        <taxon>Panheteroptera</taxon>
        <taxon>Pentatomomorpha</taxon>
        <taxon>Pentatomoidea</taxon>
        <taxon>Pentatomidae</taxon>
        <taxon>Pentatominae</taxon>
        <taxon>Nezara</taxon>
    </lineage>
</organism>
<sequence length="142" mass="15992">MLRGFTCIYIHVNVRQMHDTQRMHGRTEDIRWRTRALSYGTAHAVVYLLEALSCLKLPSLAPSLSRSTSLFISPSPSLRPRFDRKTLAGAGLLPRPNFLPDRSHFTCPGRMSSAHVRAGPTEECSSLRTGQPYSRILVIKKD</sequence>
<name>A0A9P0GZH7_NEZVI</name>
<reference evidence="1" key="1">
    <citation type="submission" date="2022-01" db="EMBL/GenBank/DDBJ databases">
        <authorList>
            <person name="King R."/>
        </authorList>
    </citation>
    <scope>NUCLEOTIDE SEQUENCE</scope>
</reference>